<proteinExistence type="predicted"/>
<evidence type="ECO:0000313" key="2">
    <source>
        <dbReference type="EMBL" id="CAE7776462.1"/>
    </source>
</evidence>
<dbReference type="EMBL" id="CAJNIZ010047814">
    <property type="protein sequence ID" value="CAE7776462.1"/>
    <property type="molecule type" value="Genomic_DNA"/>
</dbReference>
<feature type="region of interest" description="Disordered" evidence="1">
    <location>
        <begin position="1"/>
        <end position="45"/>
    </location>
</feature>
<evidence type="ECO:0000313" key="3">
    <source>
        <dbReference type="Proteomes" id="UP000649617"/>
    </source>
</evidence>
<sequence>MQRPIILKTSLMSKGWGGEGTKAQQKPPLRRRKFSDEAVPEKQGQHAALAGWWLKQVTTSSRSFGSSNSPPRGQEKGGMGKGQGKAARAALHQLIKQQKQEEADSTNKVRQRREVQARSEQSAGLAEAQLLNFAKRKGANLPFVAAAKVLREPPSM</sequence>
<keyword evidence="3" id="KW-1185">Reference proteome</keyword>
<comment type="caution">
    <text evidence="2">The sequence shown here is derived from an EMBL/GenBank/DDBJ whole genome shotgun (WGS) entry which is preliminary data.</text>
</comment>
<dbReference type="AlphaFoldDB" id="A0A812YCD3"/>
<name>A0A812YCD3_SYMPI</name>
<feature type="compositionally biased region" description="Low complexity" evidence="1">
    <location>
        <begin position="60"/>
        <end position="72"/>
    </location>
</feature>
<protein>
    <submittedName>
        <fullName evidence="2">Uncharacterized protein</fullName>
    </submittedName>
</protein>
<evidence type="ECO:0000256" key="1">
    <source>
        <dbReference type="SAM" id="MobiDB-lite"/>
    </source>
</evidence>
<dbReference type="Proteomes" id="UP000649617">
    <property type="component" value="Unassembled WGS sequence"/>
</dbReference>
<feature type="region of interest" description="Disordered" evidence="1">
    <location>
        <begin position="60"/>
        <end position="123"/>
    </location>
</feature>
<feature type="compositionally biased region" description="Basic and acidic residues" evidence="1">
    <location>
        <begin position="34"/>
        <end position="44"/>
    </location>
</feature>
<gene>
    <name evidence="2" type="ORF">SPIL2461_LOCUS22995</name>
</gene>
<accession>A0A812YCD3</accession>
<organism evidence="2 3">
    <name type="scientific">Symbiodinium pilosum</name>
    <name type="common">Dinoflagellate</name>
    <dbReference type="NCBI Taxonomy" id="2952"/>
    <lineage>
        <taxon>Eukaryota</taxon>
        <taxon>Sar</taxon>
        <taxon>Alveolata</taxon>
        <taxon>Dinophyceae</taxon>
        <taxon>Suessiales</taxon>
        <taxon>Symbiodiniaceae</taxon>
        <taxon>Symbiodinium</taxon>
    </lineage>
</organism>
<feature type="compositionally biased region" description="Basic and acidic residues" evidence="1">
    <location>
        <begin position="98"/>
        <end position="117"/>
    </location>
</feature>
<reference evidence="2" key="1">
    <citation type="submission" date="2021-02" db="EMBL/GenBank/DDBJ databases">
        <authorList>
            <person name="Dougan E. K."/>
            <person name="Rhodes N."/>
            <person name="Thang M."/>
            <person name="Chan C."/>
        </authorList>
    </citation>
    <scope>NUCLEOTIDE SEQUENCE</scope>
</reference>